<protein>
    <submittedName>
        <fullName evidence="1">DUF1572 domain-containing protein</fullName>
    </submittedName>
</protein>
<dbReference type="InterPro" id="IPR034660">
    <property type="entry name" value="DinB/YfiT-like"/>
</dbReference>
<dbReference type="Proteomes" id="UP000272464">
    <property type="component" value="Unassembled WGS sequence"/>
</dbReference>
<sequence length="192" mass="22502">MNSHLNYLDSVKSQFKYYKRLGEKAIEQLEPEQLFTTYNDDTNSIATIVKHMSGNMLSRWTHFLTEDGEKPWRDRDGEFEQDIIVNKESLMEKWEAGWACLFEALDSLRPDQLLDIIYIRNEGHTVIEAINRQLAHYPYHVGQIIYAAKLLKHGSWLSLSVPRNSSSSYNAEKFSNERVVRNFTVEELKKLE</sequence>
<dbReference type="RefSeq" id="WP_127199548.1">
    <property type="nucleotide sequence ID" value="NZ_RZNX01000004.1"/>
</dbReference>
<name>A0A433X945_9BACL</name>
<dbReference type="EMBL" id="RZNX01000004">
    <property type="protein sequence ID" value="RUT30616.1"/>
    <property type="molecule type" value="Genomic_DNA"/>
</dbReference>
<proteinExistence type="predicted"/>
<evidence type="ECO:0000313" key="1">
    <source>
        <dbReference type="EMBL" id="RUT30616.1"/>
    </source>
</evidence>
<dbReference type="Pfam" id="PF07609">
    <property type="entry name" value="DUF1572"/>
    <property type="match status" value="1"/>
</dbReference>
<comment type="caution">
    <text evidence="1">The sequence shown here is derived from an EMBL/GenBank/DDBJ whole genome shotgun (WGS) entry which is preliminary data.</text>
</comment>
<evidence type="ECO:0000313" key="2">
    <source>
        <dbReference type="Proteomes" id="UP000272464"/>
    </source>
</evidence>
<dbReference type="AlphaFoldDB" id="A0A433X945"/>
<dbReference type="OrthoDB" id="68731at2"/>
<keyword evidence="2" id="KW-1185">Reference proteome</keyword>
<dbReference type="Gene3D" id="1.20.120.450">
    <property type="entry name" value="dinb family like domain"/>
    <property type="match status" value="1"/>
</dbReference>
<dbReference type="SUPFAM" id="SSF109854">
    <property type="entry name" value="DinB/YfiT-like putative metalloenzymes"/>
    <property type="match status" value="1"/>
</dbReference>
<organism evidence="1 2">
    <name type="scientific">Paenibacillus zeisoli</name>
    <dbReference type="NCBI Taxonomy" id="2496267"/>
    <lineage>
        <taxon>Bacteria</taxon>
        <taxon>Bacillati</taxon>
        <taxon>Bacillota</taxon>
        <taxon>Bacilli</taxon>
        <taxon>Bacillales</taxon>
        <taxon>Paenibacillaceae</taxon>
        <taxon>Paenibacillus</taxon>
    </lineage>
</organism>
<reference evidence="1 2" key="1">
    <citation type="submission" date="2018-12" db="EMBL/GenBank/DDBJ databases">
        <authorList>
            <person name="Sun L."/>
            <person name="Chen Z."/>
        </authorList>
    </citation>
    <scope>NUCLEOTIDE SEQUENCE [LARGE SCALE GENOMIC DNA]</scope>
    <source>
        <strain evidence="1 2">3-5-3</strain>
    </source>
</reference>
<gene>
    <name evidence="1" type="ORF">EJP77_12395</name>
</gene>
<accession>A0A433X945</accession>
<dbReference type="InterPro" id="IPR011466">
    <property type="entry name" value="DUF1572"/>
</dbReference>